<reference evidence="1 2" key="1">
    <citation type="submission" date="2017-03" db="EMBL/GenBank/DDBJ databases">
        <title>Draft genome sequence of Streptomyces scabrisporus NF3, endophyte isolated from Amphipterygium adstringens.</title>
        <authorList>
            <person name="Vazquez M."/>
            <person name="Ceapa C.D."/>
            <person name="Rodriguez Luna D."/>
            <person name="Sanchez Esquivel S."/>
        </authorList>
    </citation>
    <scope>NUCLEOTIDE SEQUENCE [LARGE SCALE GENOMIC DNA]</scope>
    <source>
        <strain evidence="1 2">NF3</strain>
    </source>
</reference>
<gene>
    <name evidence="1" type="ORF">B4N89_40425</name>
</gene>
<evidence type="ECO:0000313" key="1">
    <source>
        <dbReference type="EMBL" id="OPC78419.1"/>
    </source>
</evidence>
<protein>
    <submittedName>
        <fullName evidence="1">DUF3291 domain-containing protein</fullName>
    </submittedName>
</protein>
<dbReference type="AlphaFoldDB" id="A0A1T3NNP9"/>
<name>A0A1T3NNP9_9ACTN</name>
<proteinExistence type="predicted"/>
<dbReference type="RefSeq" id="WP_078981510.1">
    <property type="nucleotide sequence ID" value="NZ_MWQN01000003.1"/>
</dbReference>
<keyword evidence="2" id="KW-1185">Reference proteome</keyword>
<dbReference type="EMBL" id="MWQN01000003">
    <property type="protein sequence ID" value="OPC78419.1"/>
    <property type="molecule type" value="Genomic_DNA"/>
</dbReference>
<dbReference type="OrthoDB" id="3214999at2"/>
<dbReference type="InterPro" id="IPR011008">
    <property type="entry name" value="Dimeric_a/b-barrel"/>
</dbReference>
<dbReference type="Proteomes" id="UP000190037">
    <property type="component" value="Unassembled WGS sequence"/>
</dbReference>
<dbReference type="STRING" id="159449.B4N89_40425"/>
<organism evidence="1 2">
    <name type="scientific">Embleya scabrispora</name>
    <dbReference type="NCBI Taxonomy" id="159449"/>
    <lineage>
        <taxon>Bacteria</taxon>
        <taxon>Bacillati</taxon>
        <taxon>Actinomycetota</taxon>
        <taxon>Actinomycetes</taxon>
        <taxon>Kitasatosporales</taxon>
        <taxon>Streptomycetaceae</taxon>
        <taxon>Embleya</taxon>
    </lineage>
</organism>
<dbReference type="SUPFAM" id="SSF54909">
    <property type="entry name" value="Dimeric alpha+beta barrel"/>
    <property type="match status" value="1"/>
</dbReference>
<sequence length="137" mass="15326">MPTLPWTVPNAPGQATSALIMASRFEVRSLKDVPRFFTKSLAAWRQVKRAPGCLGASLIARPFKRTFLTLSAWDNRQSLMTFNGTDPHRSIVTAMRPTMKTSTFVFWNVEVGDLPVNWADAERRIAEKAATQSDADQ</sequence>
<comment type="caution">
    <text evidence="1">The sequence shown here is derived from an EMBL/GenBank/DDBJ whole genome shotgun (WGS) entry which is preliminary data.</text>
</comment>
<accession>A0A1T3NNP9</accession>
<dbReference type="Gene3D" id="3.30.70.100">
    <property type="match status" value="1"/>
</dbReference>
<evidence type="ECO:0000313" key="2">
    <source>
        <dbReference type="Proteomes" id="UP000190037"/>
    </source>
</evidence>